<dbReference type="Proteomes" id="UP000050482">
    <property type="component" value="Unassembled WGS sequence"/>
</dbReference>
<dbReference type="RefSeq" id="WP_054969409.1">
    <property type="nucleotide sequence ID" value="NZ_LJCO01000048.1"/>
</dbReference>
<dbReference type="EMBL" id="LJCO01000048">
    <property type="protein sequence ID" value="KPV43539.1"/>
    <property type="molecule type" value="Genomic_DNA"/>
</dbReference>
<evidence type="ECO:0000313" key="1">
    <source>
        <dbReference type="EMBL" id="KPV43539.1"/>
    </source>
</evidence>
<evidence type="ECO:0008006" key="3">
    <source>
        <dbReference type="Google" id="ProtNLM"/>
    </source>
</evidence>
<evidence type="ECO:0000313" key="2">
    <source>
        <dbReference type="Proteomes" id="UP000050482"/>
    </source>
</evidence>
<sequence length="278" mass="31082">MKELRGQLQELKNRTTPSESGPLVVEYELAAGQNTLPLSSLLGEHIELKFTGDKTCIHCGRRVKKLYQSGYCYPCVTTLAECDLCIVKPHDCHYHLGTCRDSAFGDTHCMIPHYVYLADSSSVKVGLTRKGRQLKRWMDQGATSAILLAETPTRKAAGELEMHIAEHLPDKTDWRKMLKDTGDSDADLVQIRRQVIEQLDDNYQNYVLEEPGPVATFGYPRLAGFEPKLKSLSFDKEPVVKGALCGIKGQYLLFEEGVLNIRKHAGFHIEVSVSSANN</sequence>
<name>A0A0P9CCY8_9BACL</name>
<proteinExistence type="predicted"/>
<dbReference type="Pfam" id="PF10977">
    <property type="entry name" value="DUF2797"/>
    <property type="match status" value="1"/>
</dbReference>
<reference evidence="1 2" key="1">
    <citation type="submission" date="2015-09" db="EMBL/GenBank/DDBJ databases">
        <title>Draft genome sequence of Alicyclobacillus ferrooxydans DSM 22381.</title>
        <authorList>
            <person name="Hemp J."/>
        </authorList>
    </citation>
    <scope>NUCLEOTIDE SEQUENCE [LARGE SCALE GENOMIC DNA]</scope>
    <source>
        <strain evidence="1 2">TC-34</strain>
    </source>
</reference>
<organism evidence="1 2">
    <name type="scientific">Alicyclobacillus ferrooxydans</name>
    <dbReference type="NCBI Taxonomy" id="471514"/>
    <lineage>
        <taxon>Bacteria</taxon>
        <taxon>Bacillati</taxon>
        <taxon>Bacillota</taxon>
        <taxon>Bacilli</taxon>
        <taxon>Bacillales</taxon>
        <taxon>Alicyclobacillaceae</taxon>
        <taxon>Alicyclobacillus</taxon>
    </lineage>
</organism>
<dbReference type="OrthoDB" id="9775734at2"/>
<gene>
    <name evidence="1" type="ORF">AN477_12080</name>
</gene>
<dbReference type="PATRIC" id="fig|471514.4.peg.800"/>
<protein>
    <recommendedName>
        <fullName evidence="3">DUF2797 domain-containing protein</fullName>
    </recommendedName>
</protein>
<dbReference type="AlphaFoldDB" id="A0A0P9CCY8"/>
<keyword evidence="2" id="KW-1185">Reference proteome</keyword>
<comment type="caution">
    <text evidence="1">The sequence shown here is derived from an EMBL/GenBank/DDBJ whole genome shotgun (WGS) entry which is preliminary data.</text>
</comment>
<accession>A0A0P9CCY8</accession>
<dbReference type="InterPro" id="IPR021246">
    <property type="entry name" value="DUF2797"/>
</dbReference>